<keyword evidence="1" id="KW-0472">Membrane</keyword>
<protein>
    <submittedName>
        <fullName evidence="2">Phosphate ABC transporter permease</fullName>
    </submittedName>
</protein>
<dbReference type="Proteomes" id="UP001204953">
    <property type="component" value="Unassembled WGS sequence"/>
</dbReference>
<name>A0AAE3GQ60_9CYAN</name>
<accession>A0AAE3GQ60</accession>
<dbReference type="AlphaFoldDB" id="A0AAE3GQ60"/>
<feature type="transmembrane region" description="Helical" evidence="1">
    <location>
        <begin position="37"/>
        <end position="54"/>
    </location>
</feature>
<comment type="caution">
    <text evidence="2">The sequence shown here is derived from an EMBL/GenBank/DDBJ whole genome shotgun (WGS) entry which is preliminary data.</text>
</comment>
<evidence type="ECO:0000313" key="2">
    <source>
        <dbReference type="EMBL" id="MCP2728479.1"/>
    </source>
</evidence>
<evidence type="ECO:0000256" key="1">
    <source>
        <dbReference type="SAM" id="Phobius"/>
    </source>
</evidence>
<keyword evidence="1" id="KW-0812">Transmembrane</keyword>
<organism evidence="2 3">
    <name type="scientific">Limnofasciculus baicalensis BBK-W-15</name>
    <dbReference type="NCBI Taxonomy" id="2699891"/>
    <lineage>
        <taxon>Bacteria</taxon>
        <taxon>Bacillati</taxon>
        <taxon>Cyanobacteriota</taxon>
        <taxon>Cyanophyceae</taxon>
        <taxon>Coleofasciculales</taxon>
        <taxon>Coleofasciculaceae</taxon>
        <taxon>Limnofasciculus</taxon>
        <taxon>Limnofasciculus baicalensis</taxon>
    </lineage>
</organism>
<proteinExistence type="predicted"/>
<keyword evidence="3" id="KW-1185">Reference proteome</keyword>
<evidence type="ECO:0000313" key="3">
    <source>
        <dbReference type="Proteomes" id="UP001204953"/>
    </source>
</evidence>
<gene>
    <name evidence="2" type="ORF">NJ959_08320</name>
</gene>
<feature type="transmembrane region" description="Helical" evidence="1">
    <location>
        <begin position="60"/>
        <end position="82"/>
    </location>
</feature>
<keyword evidence="1" id="KW-1133">Transmembrane helix</keyword>
<dbReference type="EMBL" id="JAMZMM010000057">
    <property type="protein sequence ID" value="MCP2728479.1"/>
    <property type="molecule type" value="Genomic_DNA"/>
</dbReference>
<sequence length="232" mass="27113">MLIPITREKFEQLIPLIATGPQYAYFWGKLPMVLKRLLISVVALVVIFLLGLAFGEGFYFFRLLFSIIAGLYWFWGPIYWASRRNLEIRRYKYSGFWRGRVLDVFVTDEIVGTEETVSNRGELVIVENRERRLNVEVGDETGFTTIMQGPLRRTHKGIAEGQVVEMLILSNQPDLGRIAKTSDIYIPRLNIWVSDYPYLQRVIFAQVSSQLSEAEERDYPDNRAVINRRRRR</sequence>
<dbReference type="RefSeq" id="WP_254011276.1">
    <property type="nucleotide sequence ID" value="NZ_JAMZMM010000057.1"/>
</dbReference>
<reference evidence="2" key="1">
    <citation type="submission" date="2022-06" db="EMBL/GenBank/DDBJ databases">
        <title>New cyanobacteria of genus Symplocastrum in benthos of Lake Baikal.</title>
        <authorList>
            <person name="Sorokovikova E."/>
            <person name="Tikhonova I."/>
            <person name="Krasnopeev A."/>
            <person name="Evseev P."/>
            <person name="Gladkikh A."/>
            <person name="Belykh O."/>
        </authorList>
    </citation>
    <scope>NUCLEOTIDE SEQUENCE</scope>
    <source>
        <strain evidence="2">BBK-W-15</strain>
    </source>
</reference>